<dbReference type="KEGG" id="tva:4752534"/>
<dbReference type="EMBL" id="DS113838">
    <property type="protein sequence ID" value="EAX94791.1"/>
    <property type="molecule type" value="Genomic_DNA"/>
</dbReference>
<dbReference type="PANTHER" id="PTHR45982">
    <property type="entry name" value="REGULATOR OF CHROMOSOME CONDENSATION"/>
    <property type="match status" value="1"/>
</dbReference>
<dbReference type="Gene3D" id="2.130.10.30">
    <property type="entry name" value="Regulator of chromosome condensation 1/beta-lactamase-inhibitor protein II"/>
    <property type="match status" value="2"/>
</dbReference>
<reference evidence="2" key="2">
    <citation type="journal article" date="2007" name="Science">
        <title>Draft genome sequence of the sexually transmitted pathogen Trichomonas vaginalis.</title>
        <authorList>
            <person name="Carlton J.M."/>
            <person name="Hirt R.P."/>
            <person name="Silva J.C."/>
            <person name="Delcher A.L."/>
            <person name="Schatz M."/>
            <person name="Zhao Q."/>
            <person name="Wortman J.R."/>
            <person name="Bidwell S.L."/>
            <person name="Alsmark U.C.M."/>
            <person name="Besteiro S."/>
            <person name="Sicheritz-Ponten T."/>
            <person name="Noel C.J."/>
            <person name="Dacks J.B."/>
            <person name="Foster P.G."/>
            <person name="Simillion C."/>
            <person name="Van de Peer Y."/>
            <person name="Miranda-Saavedra D."/>
            <person name="Barton G.J."/>
            <person name="Westrop G.D."/>
            <person name="Mueller S."/>
            <person name="Dessi D."/>
            <person name="Fiori P.L."/>
            <person name="Ren Q."/>
            <person name="Paulsen I."/>
            <person name="Zhang H."/>
            <person name="Bastida-Corcuera F.D."/>
            <person name="Simoes-Barbosa A."/>
            <person name="Brown M.T."/>
            <person name="Hayes R.D."/>
            <person name="Mukherjee M."/>
            <person name="Okumura C.Y."/>
            <person name="Schneider R."/>
            <person name="Smith A.J."/>
            <person name="Vanacova S."/>
            <person name="Villalvazo M."/>
            <person name="Haas B.J."/>
            <person name="Pertea M."/>
            <person name="Feldblyum T.V."/>
            <person name="Utterback T.R."/>
            <person name="Shu C.L."/>
            <person name="Osoegawa K."/>
            <person name="de Jong P.J."/>
            <person name="Hrdy I."/>
            <person name="Horvathova L."/>
            <person name="Zubacova Z."/>
            <person name="Dolezal P."/>
            <person name="Malik S.B."/>
            <person name="Logsdon J.M. Jr."/>
            <person name="Henze K."/>
            <person name="Gupta A."/>
            <person name="Wang C.C."/>
            <person name="Dunne R.L."/>
            <person name="Upcroft J.A."/>
            <person name="Upcroft P."/>
            <person name="White O."/>
            <person name="Salzberg S.L."/>
            <person name="Tang P."/>
            <person name="Chiu C.-H."/>
            <person name="Lee Y.-S."/>
            <person name="Embley T.M."/>
            <person name="Coombs G.H."/>
            <person name="Mottram J.C."/>
            <person name="Tachezy J."/>
            <person name="Fraser-Liggett C.M."/>
            <person name="Johnson P.J."/>
        </authorList>
    </citation>
    <scope>NUCLEOTIDE SEQUENCE [LARGE SCALE GENOMIC DNA]</scope>
    <source>
        <strain evidence="2">G3</strain>
    </source>
</reference>
<gene>
    <name evidence="2" type="ORF">TVAG_058810</name>
</gene>
<dbReference type="InterPro" id="IPR000408">
    <property type="entry name" value="Reg_chr_condens"/>
</dbReference>
<dbReference type="AlphaFoldDB" id="A2FJZ5"/>
<evidence type="ECO:0000256" key="1">
    <source>
        <dbReference type="PROSITE-ProRule" id="PRU00235"/>
    </source>
</evidence>
<proteinExistence type="predicted"/>
<accession>A2FJZ5</accession>
<dbReference type="OrthoDB" id="61110at2759"/>
<protein>
    <submittedName>
        <fullName evidence="2">Uncharacterized protein</fullName>
    </submittedName>
</protein>
<name>A2FJZ5_TRIV3</name>
<organism evidence="2 3">
    <name type="scientific">Trichomonas vaginalis (strain ATCC PRA-98 / G3)</name>
    <dbReference type="NCBI Taxonomy" id="412133"/>
    <lineage>
        <taxon>Eukaryota</taxon>
        <taxon>Metamonada</taxon>
        <taxon>Parabasalia</taxon>
        <taxon>Trichomonadida</taxon>
        <taxon>Trichomonadidae</taxon>
        <taxon>Trichomonas</taxon>
    </lineage>
</organism>
<dbReference type="Pfam" id="PF13540">
    <property type="entry name" value="RCC1_2"/>
    <property type="match status" value="1"/>
</dbReference>
<dbReference type="PANTHER" id="PTHR45982:SF1">
    <property type="entry name" value="REGULATOR OF CHROMOSOME CONDENSATION"/>
    <property type="match status" value="1"/>
</dbReference>
<dbReference type="RefSeq" id="XP_001307721.1">
    <property type="nucleotide sequence ID" value="XM_001307720.1"/>
</dbReference>
<keyword evidence="3" id="KW-1185">Reference proteome</keyword>
<dbReference type="STRING" id="5722.A2FJZ5"/>
<evidence type="ECO:0000313" key="2">
    <source>
        <dbReference type="EMBL" id="EAX94791.1"/>
    </source>
</evidence>
<reference evidence="2" key="1">
    <citation type="submission" date="2006-10" db="EMBL/GenBank/DDBJ databases">
        <authorList>
            <person name="Amadeo P."/>
            <person name="Zhao Q."/>
            <person name="Wortman J."/>
            <person name="Fraser-Liggett C."/>
            <person name="Carlton J."/>
        </authorList>
    </citation>
    <scope>NUCLEOTIDE SEQUENCE</scope>
    <source>
        <strain evidence="2">G3</strain>
    </source>
</reference>
<evidence type="ECO:0000313" key="3">
    <source>
        <dbReference type="Proteomes" id="UP000001542"/>
    </source>
</evidence>
<dbReference type="SMR" id="A2FJZ5"/>
<dbReference type="VEuPathDB" id="TrichDB:TVAG_058810"/>
<dbReference type="PROSITE" id="PS50012">
    <property type="entry name" value="RCC1_3"/>
    <property type="match status" value="1"/>
</dbReference>
<dbReference type="VEuPathDB" id="TrichDB:TVAGG3_0520800"/>
<dbReference type="Proteomes" id="UP000001542">
    <property type="component" value="Unassembled WGS sequence"/>
</dbReference>
<dbReference type="eggNOG" id="KOG0941">
    <property type="taxonomic scope" value="Eukaryota"/>
</dbReference>
<sequence>MHQVISSAGYAGEGRLGRRANTNLLSRIATELPPIHMFACGWKHNVFLTRDHQIYVSGENNEGQLGPGIGACLEPTLSLPLSELKPIWVSCGDKITAILTENKTVFVCGFEWGPDPVELIPESLKSISIVYVVCGVDNILGISTEGKLYVWYKKSRTAKPCQCPDILCDAAAGKNQIFGLSTTGNLWVMGHSKSCGMGKKWSSLVLQKVNFANGLTIKRIFAYSLLSIAIDVRGRVYVAGTSNFGELGIPNVKKSNTFVHLASMDEHPVLMATIGDTFVAYITEKYELYTCGDGDAYRLCNTSIDKVTTPSRATAAEGHKIMWACAGCSHIIIAEGLECFPVHPGREYFKLEQTMRMRRKKFSPQLFEMEASDQPISVDISDRGLIWSGFLPGDKVEMEGKSFTVVGSYSNGVILKNNEDNKNSIYIVKSLHELYSNVKLISRPNTNSISPMLTRSGINTQVDTSPATVRAFGFYPGDKVQDNFNSFAEVVGVFGGALWFKYPEDNGCVTVSEPDVRSIHNLFKVVTPKDRKIQYMTINGNDYPVELEPCSILDEFNLKINDLVLQNTSYCTIIGSFGINVVVKDPIDKTINFAFPNELMVVRRESKDSIKQTFTTLSNSLVDAEVSCLETDEYKPRDRVLTKKGLATLIGKVDKKWYLITDDVLALGGGVASTERPFLGLIRRISDDPVIFDGINVASSAFQNTNLIPGDVIILENGEKVTLVGLHEETKQVVVETMANDREGKYIPIDNLKNAEIVFRADLPAKRMYYSKVGNGLFVSVSTKDFVGLRFLPDDVVKTPIGVGLVIGISESDICIHIDKTSGVSFFPLTDIYNIDEFQLIERRAVKSVLNQ</sequence>
<dbReference type="InterPro" id="IPR051553">
    <property type="entry name" value="Ran_GTPase-activating"/>
</dbReference>
<dbReference type="InterPro" id="IPR009091">
    <property type="entry name" value="RCC1/BLIP-II"/>
</dbReference>
<dbReference type="InParanoid" id="A2FJZ5"/>
<feature type="repeat" description="RCC1" evidence="1">
    <location>
        <begin position="52"/>
        <end position="102"/>
    </location>
</feature>
<dbReference type="SUPFAM" id="SSF50985">
    <property type="entry name" value="RCC1/BLIP-II"/>
    <property type="match status" value="1"/>
</dbReference>